<protein>
    <submittedName>
        <fullName evidence="1">Uncharacterized protein</fullName>
    </submittedName>
</protein>
<dbReference type="RefSeq" id="WP_226385828.1">
    <property type="nucleotide sequence ID" value="NZ_JADCKA010000022.1"/>
</dbReference>
<dbReference type="Gene3D" id="1.10.3790.10">
    <property type="entry name" value="NinB"/>
    <property type="match status" value="1"/>
</dbReference>
<reference evidence="1 2" key="1">
    <citation type="submission" date="2020-10" db="EMBL/GenBank/DDBJ databases">
        <title>ChiBAC.</title>
        <authorList>
            <person name="Zenner C."/>
            <person name="Hitch T.C.A."/>
            <person name="Clavel T."/>
        </authorList>
    </citation>
    <scope>NUCLEOTIDE SEQUENCE [LARGE SCALE GENOMIC DNA]</scope>
    <source>
        <strain evidence="1 2">DSM 108706</strain>
    </source>
</reference>
<evidence type="ECO:0000313" key="1">
    <source>
        <dbReference type="EMBL" id="MBE5036182.1"/>
    </source>
</evidence>
<accession>A0ABR9QZ64</accession>
<name>A0ABR9QZ64_9FIRM</name>
<dbReference type="SUPFAM" id="SSF103370">
    <property type="entry name" value="NinB"/>
    <property type="match status" value="1"/>
</dbReference>
<dbReference type="InterPro" id="IPR036619">
    <property type="entry name" value="NinB_sf"/>
</dbReference>
<proteinExistence type="predicted"/>
<evidence type="ECO:0000313" key="2">
    <source>
        <dbReference type="Proteomes" id="UP001516588"/>
    </source>
</evidence>
<comment type="caution">
    <text evidence="1">The sequence shown here is derived from an EMBL/GenBank/DDBJ whole genome shotgun (WGS) entry which is preliminary data.</text>
</comment>
<organism evidence="1 2">
    <name type="scientific">Gallibacter intestinalis</name>
    <dbReference type="NCBI Taxonomy" id="2779356"/>
    <lineage>
        <taxon>Bacteria</taxon>
        <taxon>Bacillati</taxon>
        <taxon>Bacillota</taxon>
        <taxon>Clostridia</taxon>
        <taxon>Eubacteriales</taxon>
        <taxon>Eubacteriaceae</taxon>
        <taxon>Gallibacter</taxon>
    </lineage>
</organism>
<keyword evidence="2" id="KW-1185">Reference proteome</keyword>
<gene>
    <name evidence="1" type="ORF">INF20_07840</name>
</gene>
<sequence length="184" mass="21209">MKIKKLEADLLYNKDIHLTIIASDGDFNTIHGLSRLSEEEIQKYDLRIEKKRKKRSLDANAYAWALINKLAEKLRSTSEEVYQECIRKYGFRTIVLVKNDLLKDVMTAFNNQGLGNYSEVIGQSQNNKNGTNVQLYFGSSKYDTKQMARFIDGIVSDCKEQGIETMTPEEIEKLKVAWRSNEQS</sequence>
<dbReference type="Proteomes" id="UP001516588">
    <property type="component" value="Unassembled WGS sequence"/>
</dbReference>
<dbReference type="EMBL" id="JADCKA010000022">
    <property type="protein sequence ID" value="MBE5036182.1"/>
    <property type="molecule type" value="Genomic_DNA"/>
</dbReference>